<dbReference type="NCBIfam" id="TIGR02937">
    <property type="entry name" value="sigma70-ECF"/>
    <property type="match status" value="1"/>
</dbReference>
<dbReference type="Pfam" id="PF08281">
    <property type="entry name" value="Sigma70_r4_2"/>
    <property type="match status" value="1"/>
</dbReference>
<organism evidence="9 10">
    <name type="scientific">Salsuginibacillus halophilus</name>
    <dbReference type="NCBI Taxonomy" id="517424"/>
    <lineage>
        <taxon>Bacteria</taxon>
        <taxon>Bacillati</taxon>
        <taxon>Bacillota</taxon>
        <taxon>Bacilli</taxon>
        <taxon>Bacillales</taxon>
        <taxon>Bacillaceae</taxon>
        <taxon>Salsuginibacillus</taxon>
    </lineage>
</organism>
<name>A0A2P8H3Q8_9BACI</name>
<dbReference type="Gene3D" id="1.10.1740.10">
    <property type="match status" value="1"/>
</dbReference>
<evidence type="ECO:0000256" key="6">
    <source>
        <dbReference type="RuleBase" id="RU000716"/>
    </source>
</evidence>
<dbReference type="EMBL" id="PYAV01000022">
    <property type="protein sequence ID" value="PSL40830.1"/>
    <property type="molecule type" value="Genomic_DNA"/>
</dbReference>
<dbReference type="GO" id="GO:0003677">
    <property type="term" value="F:DNA binding"/>
    <property type="evidence" value="ECO:0007669"/>
    <property type="project" value="UniProtKB-KW"/>
</dbReference>
<dbReference type="AlphaFoldDB" id="A0A2P8H3Q8"/>
<keyword evidence="5 6" id="KW-0804">Transcription</keyword>
<accession>A0A2P8H3Q8</accession>
<dbReference type="OrthoDB" id="9785675at2"/>
<dbReference type="InterPro" id="IPR013325">
    <property type="entry name" value="RNA_pol_sigma_r2"/>
</dbReference>
<feature type="domain" description="RNA polymerase sigma-70 region 2" evidence="7">
    <location>
        <begin position="24"/>
        <end position="89"/>
    </location>
</feature>
<keyword evidence="2 6" id="KW-0805">Transcription regulation</keyword>
<dbReference type="SUPFAM" id="SSF88659">
    <property type="entry name" value="Sigma3 and sigma4 domains of RNA polymerase sigma factors"/>
    <property type="match status" value="1"/>
</dbReference>
<dbReference type="InterPro" id="IPR039425">
    <property type="entry name" value="RNA_pol_sigma-70-like"/>
</dbReference>
<dbReference type="GO" id="GO:0006950">
    <property type="term" value="P:response to stress"/>
    <property type="evidence" value="ECO:0007669"/>
    <property type="project" value="UniProtKB-ARBA"/>
</dbReference>
<evidence type="ECO:0000256" key="5">
    <source>
        <dbReference type="ARBA" id="ARBA00023163"/>
    </source>
</evidence>
<evidence type="ECO:0000256" key="4">
    <source>
        <dbReference type="ARBA" id="ARBA00023125"/>
    </source>
</evidence>
<dbReference type="Gene3D" id="1.10.10.10">
    <property type="entry name" value="Winged helix-like DNA-binding domain superfamily/Winged helix DNA-binding domain"/>
    <property type="match status" value="1"/>
</dbReference>
<reference evidence="9 10" key="1">
    <citation type="submission" date="2018-03" db="EMBL/GenBank/DDBJ databases">
        <title>Genomic Encyclopedia of Type Strains, Phase III (KMG-III): the genomes of soil and plant-associated and newly described type strains.</title>
        <authorList>
            <person name="Whitman W."/>
        </authorList>
    </citation>
    <scope>NUCLEOTIDE SEQUENCE [LARGE SCALE GENOMIC DNA]</scope>
    <source>
        <strain evidence="9 10">CGMCC 1.07653</strain>
    </source>
</reference>
<evidence type="ECO:0000256" key="2">
    <source>
        <dbReference type="ARBA" id="ARBA00023015"/>
    </source>
</evidence>
<dbReference type="Pfam" id="PF04542">
    <property type="entry name" value="Sigma70_r2"/>
    <property type="match status" value="1"/>
</dbReference>
<evidence type="ECO:0000313" key="9">
    <source>
        <dbReference type="EMBL" id="PSL40830.1"/>
    </source>
</evidence>
<keyword evidence="3 6" id="KW-0731">Sigma factor</keyword>
<dbReference type="GO" id="GO:0016987">
    <property type="term" value="F:sigma factor activity"/>
    <property type="evidence" value="ECO:0007669"/>
    <property type="project" value="UniProtKB-KW"/>
</dbReference>
<evidence type="ECO:0000256" key="3">
    <source>
        <dbReference type="ARBA" id="ARBA00023082"/>
    </source>
</evidence>
<evidence type="ECO:0000313" key="10">
    <source>
        <dbReference type="Proteomes" id="UP000242310"/>
    </source>
</evidence>
<dbReference type="SUPFAM" id="SSF88946">
    <property type="entry name" value="Sigma2 domain of RNA polymerase sigma factors"/>
    <property type="match status" value="1"/>
</dbReference>
<dbReference type="RefSeq" id="WP_106590027.1">
    <property type="nucleotide sequence ID" value="NZ_PYAV01000022.1"/>
</dbReference>
<dbReference type="Proteomes" id="UP000242310">
    <property type="component" value="Unassembled WGS sequence"/>
</dbReference>
<dbReference type="PROSITE" id="PS01063">
    <property type="entry name" value="SIGMA70_ECF"/>
    <property type="match status" value="1"/>
</dbReference>
<sequence length="190" mass="22250">MEDDIHVSIEEVRQGNDQAYRAIVDTYTAPIYSHVCRMTHNSHEAQEIAQETFLRAYINLNRYDVNRKFSTWLYRIATNLTIDRIRKRKPDLYLDAELPESSGMNGYNAVAAPVVCPEDKVVQQEWQEQVRHAVMALPPKYRKVILLKYMEDCSTEEISCRLQLPENTVKTHVHRGREALRKQFIKVESL</sequence>
<dbReference type="InterPro" id="IPR013249">
    <property type="entry name" value="RNA_pol_sigma70_r4_t2"/>
</dbReference>
<evidence type="ECO:0000259" key="8">
    <source>
        <dbReference type="Pfam" id="PF08281"/>
    </source>
</evidence>
<dbReference type="InterPro" id="IPR036388">
    <property type="entry name" value="WH-like_DNA-bd_sf"/>
</dbReference>
<proteinExistence type="inferred from homology"/>
<keyword evidence="10" id="KW-1185">Reference proteome</keyword>
<dbReference type="InterPro" id="IPR007627">
    <property type="entry name" value="RNA_pol_sigma70_r2"/>
</dbReference>
<protein>
    <recommendedName>
        <fullName evidence="6">RNA polymerase sigma factor</fullName>
    </recommendedName>
</protein>
<dbReference type="InterPro" id="IPR000838">
    <property type="entry name" value="RNA_pol_sigma70_ECF_CS"/>
</dbReference>
<dbReference type="PANTHER" id="PTHR43133">
    <property type="entry name" value="RNA POLYMERASE ECF-TYPE SIGMA FACTO"/>
    <property type="match status" value="1"/>
</dbReference>
<comment type="similarity">
    <text evidence="1 6">Belongs to the sigma-70 factor family. ECF subfamily.</text>
</comment>
<dbReference type="InterPro" id="IPR013324">
    <property type="entry name" value="RNA_pol_sigma_r3/r4-like"/>
</dbReference>
<keyword evidence="4 6" id="KW-0238">DNA-binding</keyword>
<dbReference type="NCBIfam" id="NF007223">
    <property type="entry name" value="PRK09641.1"/>
    <property type="match status" value="1"/>
</dbReference>
<comment type="caution">
    <text evidence="9">The sequence shown here is derived from an EMBL/GenBank/DDBJ whole genome shotgun (WGS) entry which is preliminary data.</text>
</comment>
<dbReference type="PANTHER" id="PTHR43133:SF60">
    <property type="entry name" value="RNA POLYMERASE SIGMA FACTOR SIGV"/>
    <property type="match status" value="1"/>
</dbReference>
<feature type="domain" description="RNA polymerase sigma factor 70 region 4 type 2" evidence="8">
    <location>
        <begin position="128"/>
        <end position="180"/>
    </location>
</feature>
<dbReference type="InterPro" id="IPR014284">
    <property type="entry name" value="RNA_pol_sigma-70_dom"/>
</dbReference>
<evidence type="ECO:0000256" key="1">
    <source>
        <dbReference type="ARBA" id="ARBA00010641"/>
    </source>
</evidence>
<dbReference type="GO" id="GO:0006352">
    <property type="term" value="P:DNA-templated transcription initiation"/>
    <property type="evidence" value="ECO:0007669"/>
    <property type="project" value="InterPro"/>
</dbReference>
<evidence type="ECO:0000259" key="7">
    <source>
        <dbReference type="Pfam" id="PF04542"/>
    </source>
</evidence>
<dbReference type="CDD" id="cd06171">
    <property type="entry name" value="Sigma70_r4"/>
    <property type="match status" value="1"/>
</dbReference>
<gene>
    <name evidence="9" type="ORF">B0H94_12224</name>
</gene>